<dbReference type="GO" id="GO:0043235">
    <property type="term" value="C:receptor complex"/>
    <property type="evidence" value="ECO:0007669"/>
    <property type="project" value="TreeGrafter"/>
</dbReference>
<dbReference type="GO" id="GO:0005886">
    <property type="term" value="C:plasma membrane"/>
    <property type="evidence" value="ECO:0007669"/>
    <property type="project" value="UniProtKB-SubCell"/>
</dbReference>
<dbReference type="PANTHER" id="PTHR24416">
    <property type="entry name" value="TYROSINE-PROTEIN KINASE RECEPTOR"/>
    <property type="match status" value="1"/>
</dbReference>
<dbReference type="Gene3D" id="2.60.120.260">
    <property type="entry name" value="Galactose-binding domain-like"/>
    <property type="match status" value="1"/>
</dbReference>
<dbReference type="PROSITE" id="PS01285">
    <property type="entry name" value="FA58C_1"/>
    <property type="match status" value="1"/>
</dbReference>
<organism evidence="19 20">
    <name type="scientific">Bursaphelenchus xylophilus</name>
    <name type="common">Pinewood nematode worm</name>
    <name type="synonym">Aphelenchoides xylophilus</name>
    <dbReference type="NCBI Taxonomy" id="6326"/>
    <lineage>
        <taxon>Eukaryota</taxon>
        <taxon>Metazoa</taxon>
        <taxon>Ecdysozoa</taxon>
        <taxon>Nematoda</taxon>
        <taxon>Chromadorea</taxon>
        <taxon>Rhabditida</taxon>
        <taxon>Tylenchina</taxon>
        <taxon>Tylenchomorpha</taxon>
        <taxon>Aphelenchoidea</taxon>
        <taxon>Aphelenchoididae</taxon>
        <taxon>Bursaphelenchus</taxon>
    </lineage>
</organism>
<keyword evidence="7" id="KW-0547">Nucleotide-binding</keyword>
<dbReference type="OrthoDB" id="6071166at2759"/>
<dbReference type="GO" id="GO:0051897">
    <property type="term" value="P:positive regulation of phosphatidylinositol 3-kinase/protein kinase B signal transduction"/>
    <property type="evidence" value="ECO:0007669"/>
    <property type="project" value="TreeGrafter"/>
</dbReference>
<evidence type="ECO:0000256" key="15">
    <source>
        <dbReference type="SAM" id="MobiDB-lite"/>
    </source>
</evidence>
<dbReference type="SMR" id="A0A811LZ55"/>
<name>A0A811LZ55_BURXY</name>
<dbReference type="GO" id="GO:0007169">
    <property type="term" value="P:cell surface receptor protein tyrosine kinase signaling pathway"/>
    <property type="evidence" value="ECO:0007669"/>
    <property type="project" value="TreeGrafter"/>
</dbReference>
<evidence type="ECO:0000256" key="4">
    <source>
        <dbReference type="ARBA" id="ARBA00022475"/>
    </source>
</evidence>
<feature type="transmembrane region" description="Helical" evidence="16">
    <location>
        <begin position="404"/>
        <end position="429"/>
    </location>
</feature>
<dbReference type="SUPFAM" id="SSF56112">
    <property type="entry name" value="Protein kinase-like (PK-like)"/>
    <property type="match status" value="1"/>
</dbReference>
<keyword evidence="10 16" id="KW-0472">Membrane</keyword>
<dbReference type="Pfam" id="PF00754">
    <property type="entry name" value="F5_F8_type_C"/>
    <property type="match status" value="1"/>
</dbReference>
<evidence type="ECO:0000256" key="12">
    <source>
        <dbReference type="ARBA" id="ARBA00023170"/>
    </source>
</evidence>
<comment type="subcellular location">
    <subcellularLocation>
        <location evidence="1">Cell membrane</location>
        <topology evidence="1">Single-pass type I membrane protein</topology>
    </subcellularLocation>
    <subcellularLocation>
        <location evidence="3">Cell projection</location>
        <location evidence="3">Axon</location>
    </subcellularLocation>
    <subcellularLocation>
        <location evidence="2">Perikaryon</location>
    </subcellularLocation>
</comment>
<dbReference type="PROSITE" id="PS50011">
    <property type="entry name" value="PROTEIN_KINASE_DOM"/>
    <property type="match status" value="1"/>
</dbReference>
<dbReference type="GO" id="GO:0005524">
    <property type="term" value="F:ATP binding"/>
    <property type="evidence" value="ECO:0007669"/>
    <property type="project" value="UniProtKB-KW"/>
</dbReference>
<dbReference type="SMART" id="SM00220">
    <property type="entry name" value="S_TKc"/>
    <property type="match status" value="1"/>
</dbReference>
<dbReference type="GO" id="GO:0030424">
    <property type="term" value="C:axon"/>
    <property type="evidence" value="ECO:0007669"/>
    <property type="project" value="UniProtKB-SubCell"/>
</dbReference>
<evidence type="ECO:0000256" key="8">
    <source>
        <dbReference type="ARBA" id="ARBA00022840"/>
    </source>
</evidence>
<feature type="region of interest" description="Disordered" evidence="15">
    <location>
        <begin position="439"/>
        <end position="459"/>
    </location>
</feature>
<comment type="similarity">
    <text evidence="14">Belongs to the protein kinase superfamily. Tyr protein kinase family. Insulin receptor subfamily.</text>
</comment>
<keyword evidence="9 16" id="KW-1133">Transmembrane helix</keyword>
<evidence type="ECO:0000313" key="19">
    <source>
        <dbReference type="EMBL" id="CAD5233706.1"/>
    </source>
</evidence>
<reference evidence="19" key="1">
    <citation type="submission" date="2020-09" db="EMBL/GenBank/DDBJ databases">
        <authorList>
            <person name="Kikuchi T."/>
        </authorList>
    </citation>
    <scope>NUCLEOTIDE SEQUENCE</scope>
    <source>
        <strain evidence="19">Ka4C1</strain>
    </source>
</reference>
<dbReference type="AlphaFoldDB" id="A0A811LZ55"/>
<evidence type="ECO:0000259" key="17">
    <source>
        <dbReference type="PROSITE" id="PS50011"/>
    </source>
</evidence>
<keyword evidence="6" id="KW-0732">Signal</keyword>
<feature type="domain" description="F5/8 type C" evidence="18">
    <location>
        <begin position="52"/>
        <end position="209"/>
    </location>
</feature>
<dbReference type="Gene3D" id="3.30.200.20">
    <property type="entry name" value="Phosphorylase Kinase, domain 1"/>
    <property type="match status" value="1"/>
</dbReference>
<dbReference type="SMART" id="SM00231">
    <property type="entry name" value="FA58C"/>
    <property type="match status" value="1"/>
</dbReference>
<dbReference type="Proteomes" id="UP000582659">
    <property type="component" value="Unassembled WGS sequence"/>
</dbReference>
<dbReference type="Gene3D" id="2.60.120.1190">
    <property type="match status" value="1"/>
</dbReference>
<evidence type="ECO:0000256" key="2">
    <source>
        <dbReference type="ARBA" id="ARBA00004484"/>
    </source>
</evidence>
<dbReference type="CDD" id="cd00057">
    <property type="entry name" value="FA58C"/>
    <property type="match status" value="1"/>
</dbReference>
<evidence type="ECO:0000256" key="16">
    <source>
        <dbReference type="SAM" id="Phobius"/>
    </source>
</evidence>
<evidence type="ECO:0000256" key="14">
    <source>
        <dbReference type="ARBA" id="ARBA00061639"/>
    </source>
</evidence>
<dbReference type="PROSITE" id="PS50022">
    <property type="entry name" value="FA58C_3"/>
    <property type="match status" value="1"/>
</dbReference>
<dbReference type="Proteomes" id="UP000659654">
    <property type="component" value="Unassembled WGS sequence"/>
</dbReference>
<evidence type="ECO:0000259" key="18">
    <source>
        <dbReference type="PROSITE" id="PS50022"/>
    </source>
</evidence>
<keyword evidence="5 16" id="KW-0812">Transmembrane</keyword>
<evidence type="ECO:0000256" key="11">
    <source>
        <dbReference type="ARBA" id="ARBA00023157"/>
    </source>
</evidence>
<evidence type="ECO:0000256" key="9">
    <source>
        <dbReference type="ARBA" id="ARBA00022989"/>
    </source>
</evidence>
<dbReference type="InterPro" id="IPR011009">
    <property type="entry name" value="Kinase-like_dom_sf"/>
</dbReference>
<dbReference type="InterPro" id="IPR050122">
    <property type="entry name" value="RTK"/>
</dbReference>
<dbReference type="Pfam" id="PF07714">
    <property type="entry name" value="PK_Tyr_Ser-Thr"/>
    <property type="match status" value="1"/>
</dbReference>
<evidence type="ECO:0000256" key="3">
    <source>
        <dbReference type="ARBA" id="ARBA00004489"/>
    </source>
</evidence>
<dbReference type="Gene3D" id="1.10.510.10">
    <property type="entry name" value="Transferase(Phosphotransferase) domain 1"/>
    <property type="match status" value="1"/>
</dbReference>
<dbReference type="EMBL" id="CAJFDI010000006">
    <property type="protein sequence ID" value="CAD5233706.1"/>
    <property type="molecule type" value="Genomic_DNA"/>
</dbReference>
<dbReference type="InterPro" id="IPR001245">
    <property type="entry name" value="Ser-Thr/Tyr_kinase_cat_dom"/>
</dbReference>
<evidence type="ECO:0000256" key="10">
    <source>
        <dbReference type="ARBA" id="ARBA00023136"/>
    </source>
</evidence>
<feature type="domain" description="Protein kinase" evidence="17">
    <location>
        <begin position="659"/>
        <end position="908"/>
    </location>
</feature>
<keyword evidence="12" id="KW-0675">Receptor</keyword>
<dbReference type="PANTHER" id="PTHR24416:SF349">
    <property type="entry name" value="TYROSINE-PROTEIN KINASE RYK"/>
    <property type="match status" value="1"/>
</dbReference>
<keyword evidence="20" id="KW-1185">Reference proteome</keyword>
<dbReference type="InterPro" id="IPR008979">
    <property type="entry name" value="Galactose-bd-like_sf"/>
</dbReference>
<keyword evidence="13" id="KW-0325">Glycoprotein</keyword>
<dbReference type="Pfam" id="PF21114">
    <property type="entry name" value="DDR1-2_DS-like"/>
    <property type="match status" value="1"/>
</dbReference>
<keyword evidence="4" id="KW-1003">Cell membrane</keyword>
<proteinExistence type="inferred from homology"/>
<dbReference type="FunFam" id="2.60.120.260:FF:000007">
    <property type="entry name" value="Discoidin domain receptor tyrosine kinase 1"/>
    <property type="match status" value="1"/>
</dbReference>
<dbReference type="GO" id="GO:0004714">
    <property type="term" value="F:transmembrane receptor protein tyrosine kinase activity"/>
    <property type="evidence" value="ECO:0007669"/>
    <property type="project" value="TreeGrafter"/>
</dbReference>
<dbReference type="GO" id="GO:0048680">
    <property type="term" value="P:positive regulation of axon regeneration"/>
    <property type="evidence" value="ECO:0007669"/>
    <property type="project" value="UniProtKB-ARBA"/>
</dbReference>
<evidence type="ECO:0000256" key="6">
    <source>
        <dbReference type="ARBA" id="ARBA00022729"/>
    </source>
</evidence>
<protein>
    <submittedName>
        <fullName evidence="19">(pine wood nematode) hypothetical protein</fullName>
    </submittedName>
</protein>
<dbReference type="GO" id="GO:0008045">
    <property type="term" value="P:motor neuron axon guidance"/>
    <property type="evidence" value="ECO:0007669"/>
    <property type="project" value="UniProtKB-ARBA"/>
</dbReference>
<sequence length="919" mass="104198">MLKPSALQCRCKMSMDRRRIGRFRRQTNNMYIILLLLGISVLPVKSLDLEKCPISGLGMEDGRISDDQITASSSFDAQSVGPQNARIRTEKASGAWCPKSQIRNGSYEFLQVSFNKTHVIRAIETQGRYGNGTGREFAQQYMLDYWRQGTTKWIRYRLRNGTDLIEGNFDTVTPVQRVLDPPIIAQKIRLVPYSVQTRTTCMRMEVYGCEDQEGLLGYSILEPEMDGVEEFKDEIFEQTSWTDGNQKKGLGLLTDGIIPTYPPIDPVFHLPVKNSTWLAFKRSDSDGRIRIQFDFESDRQFADMEIFGYGRPLEKIIVEFSNDGNIYEHPMESDYPQNLLNQQQELYSVKVPLNGRKAGFVQVLMKFSTDSTFLSEIRFNTDFKNATTSILEEFSFNSNKQSQIYYLFITVMIIILVAMTAALCGLLIFRRRKRHGSTEKLSSLGSPSSRSTAATTMSRDLKPTNTLITTLPLNGGQPRHVIHSHSFAPHHGLYGPIKGNLYGDHRVAASTQRILGLAPPSRSCSGTLFKDHHQPSLLDIHFPPPPPSDASTCRLEPALSNSSSEGIYAEPSVPLLGSRRCGTQKRQVPKTRNLKENTLSRKNKTLPLRARQEEEEQHYAIANFAMLPVDRPSSNPGYSAFHPYQHHQPRTKLIPRANVQFIEKIGEGRYTQIFSCYVSEATKKYKAAIKFQHQEAEEARMALQSEIALTHDILHANVNQCLGQTEDGAIITNYCPYGDVRQYMQKYQSLPRMRLIQFCTEIAAGLAYLEQRGIVHGHLSPKSCLLDENLGVKIASPRGPSHHAQLRYSAPEAIVLNNWSNRSDAYSFGMTVWEILHGCTQPPYHDLTNNALFENARNQLESSPAAVYPPFDQTLMNSIDKEIIDLIRDCWSSHPEQRPGFYEIHVFFVRKQLNSQNSL</sequence>
<dbReference type="GO" id="GO:0043204">
    <property type="term" value="C:perikaryon"/>
    <property type="evidence" value="ECO:0007669"/>
    <property type="project" value="UniProtKB-SubCell"/>
</dbReference>
<dbReference type="EMBL" id="CAJFCV020000006">
    <property type="protein sequence ID" value="CAG9129029.1"/>
    <property type="molecule type" value="Genomic_DNA"/>
</dbReference>
<keyword evidence="8" id="KW-0067">ATP-binding</keyword>
<accession>A0A811LZ55</accession>
<evidence type="ECO:0000256" key="7">
    <source>
        <dbReference type="ARBA" id="ARBA00022741"/>
    </source>
</evidence>
<dbReference type="InterPro" id="IPR048525">
    <property type="entry name" value="DDR1-2_DS-like"/>
</dbReference>
<dbReference type="InterPro" id="IPR000719">
    <property type="entry name" value="Prot_kinase_dom"/>
</dbReference>
<evidence type="ECO:0000256" key="1">
    <source>
        <dbReference type="ARBA" id="ARBA00004251"/>
    </source>
</evidence>
<gene>
    <name evidence="19" type="ORF">BXYJ_LOCUS13797</name>
</gene>
<dbReference type="InterPro" id="IPR000421">
    <property type="entry name" value="FA58C"/>
</dbReference>
<evidence type="ECO:0000313" key="20">
    <source>
        <dbReference type="Proteomes" id="UP000659654"/>
    </source>
</evidence>
<comment type="caution">
    <text evidence="19">The sequence shown here is derived from an EMBL/GenBank/DDBJ whole genome shotgun (WGS) entry which is preliminary data.</text>
</comment>
<evidence type="ECO:0000256" key="13">
    <source>
        <dbReference type="ARBA" id="ARBA00023180"/>
    </source>
</evidence>
<keyword evidence="11" id="KW-1015">Disulfide bond</keyword>
<dbReference type="PROSITE" id="PS01286">
    <property type="entry name" value="FA58C_2"/>
    <property type="match status" value="1"/>
</dbReference>
<dbReference type="SUPFAM" id="SSF49785">
    <property type="entry name" value="Galactose-binding domain-like"/>
    <property type="match status" value="1"/>
</dbReference>
<evidence type="ECO:0000256" key="5">
    <source>
        <dbReference type="ARBA" id="ARBA00022692"/>
    </source>
</evidence>